<dbReference type="STRING" id="33114.A0A2G2VXB7"/>
<name>A0A2G2VXB7_CAPBA</name>
<dbReference type="Proteomes" id="UP000224567">
    <property type="component" value="Unassembled WGS sequence"/>
</dbReference>
<comment type="caution">
    <text evidence="2">The sequence shown here is derived from an EMBL/GenBank/DDBJ whole genome shotgun (WGS) entry which is preliminary data.</text>
</comment>
<feature type="compositionally biased region" description="Gly residues" evidence="1">
    <location>
        <begin position="46"/>
        <end position="57"/>
    </location>
</feature>
<proteinExistence type="predicted"/>
<dbReference type="EMBL" id="MLFT02000009">
    <property type="protein sequence ID" value="PHT37622.1"/>
    <property type="molecule type" value="Genomic_DNA"/>
</dbReference>
<accession>A0A2G2VXB7</accession>
<evidence type="ECO:0000313" key="3">
    <source>
        <dbReference type="Proteomes" id="UP000224567"/>
    </source>
</evidence>
<evidence type="ECO:0000313" key="2">
    <source>
        <dbReference type="EMBL" id="PHT37622.1"/>
    </source>
</evidence>
<evidence type="ECO:0000256" key="1">
    <source>
        <dbReference type="SAM" id="MobiDB-lite"/>
    </source>
</evidence>
<organism evidence="2 3">
    <name type="scientific">Capsicum baccatum</name>
    <name type="common">Peruvian pepper</name>
    <dbReference type="NCBI Taxonomy" id="33114"/>
    <lineage>
        <taxon>Eukaryota</taxon>
        <taxon>Viridiplantae</taxon>
        <taxon>Streptophyta</taxon>
        <taxon>Embryophyta</taxon>
        <taxon>Tracheophyta</taxon>
        <taxon>Spermatophyta</taxon>
        <taxon>Magnoliopsida</taxon>
        <taxon>eudicotyledons</taxon>
        <taxon>Gunneridae</taxon>
        <taxon>Pentapetalae</taxon>
        <taxon>asterids</taxon>
        <taxon>lamiids</taxon>
        <taxon>Solanales</taxon>
        <taxon>Solanaceae</taxon>
        <taxon>Solanoideae</taxon>
        <taxon>Capsiceae</taxon>
        <taxon>Capsicum</taxon>
    </lineage>
</organism>
<feature type="region of interest" description="Disordered" evidence="1">
    <location>
        <begin position="77"/>
        <end position="96"/>
    </location>
</feature>
<keyword evidence="3" id="KW-1185">Reference proteome</keyword>
<reference evidence="2 3" key="1">
    <citation type="journal article" date="2017" name="Genome Biol.">
        <title>New reference genome sequences of hot pepper reveal the massive evolution of plant disease-resistance genes by retroduplication.</title>
        <authorList>
            <person name="Kim S."/>
            <person name="Park J."/>
            <person name="Yeom S.I."/>
            <person name="Kim Y.M."/>
            <person name="Seo E."/>
            <person name="Kim K.T."/>
            <person name="Kim M.S."/>
            <person name="Lee J.M."/>
            <person name="Cheong K."/>
            <person name="Shin H.S."/>
            <person name="Kim S.B."/>
            <person name="Han K."/>
            <person name="Lee J."/>
            <person name="Park M."/>
            <person name="Lee H.A."/>
            <person name="Lee H.Y."/>
            <person name="Lee Y."/>
            <person name="Oh S."/>
            <person name="Lee J.H."/>
            <person name="Choi E."/>
            <person name="Choi E."/>
            <person name="Lee S.E."/>
            <person name="Jeon J."/>
            <person name="Kim H."/>
            <person name="Choi G."/>
            <person name="Song H."/>
            <person name="Lee J."/>
            <person name="Lee S.C."/>
            <person name="Kwon J.K."/>
            <person name="Lee H.Y."/>
            <person name="Koo N."/>
            <person name="Hong Y."/>
            <person name="Kim R.W."/>
            <person name="Kang W.H."/>
            <person name="Huh J.H."/>
            <person name="Kang B.C."/>
            <person name="Yang T.J."/>
            <person name="Lee Y.H."/>
            <person name="Bennetzen J.L."/>
            <person name="Choi D."/>
        </authorList>
    </citation>
    <scope>NUCLEOTIDE SEQUENCE [LARGE SCALE GENOMIC DNA]</scope>
    <source>
        <strain evidence="3">cv. PBC81</strain>
    </source>
</reference>
<sequence>MRYQSAKKEYESIHGMYWYARLVCRFELPIDDPEYENRERENYGNASGGSSGSGSGSGMRFTTMLLPWLFGMFGLASSSSQGGGSGSRGQRDKESN</sequence>
<dbReference type="AlphaFoldDB" id="A0A2G2VXB7"/>
<protein>
    <submittedName>
        <fullName evidence="2">Uncharacterized protein</fullName>
    </submittedName>
</protein>
<reference evidence="3" key="2">
    <citation type="journal article" date="2017" name="J. Anim. Genet.">
        <title>Multiple reference genome sequences of hot pepper reveal the massive evolution of plant disease resistance genes by retroduplication.</title>
        <authorList>
            <person name="Kim S."/>
            <person name="Park J."/>
            <person name="Yeom S.-I."/>
            <person name="Kim Y.-M."/>
            <person name="Seo E."/>
            <person name="Kim K.-T."/>
            <person name="Kim M.-S."/>
            <person name="Lee J.M."/>
            <person name="Cheong K."/>
            <person name="Shin H.-S."/>
            <person name="Kim S.-B."/>
            <person name="Han K."/>
            <person name="Lee J."/>
            <person name="Park M."/>
            <person name="Lee H.-A."/>
            <person name="Lee H.-Y."/>
            <person name="Lee Y."/>
            <person name="Oh S."/>
            <person name="Lee J.H."/>
            <person name="Choi E."/>
            <person name="Choi E."/>
            <person name="Lee S.E."/>
            <person name="Jeon J."/>
            <person name="Kim H."/>
            <person name="Choi G."/>
            <person name="Song H."/>
            <person name="Lee J."/>
            <person name="Lee S.-C."/>
            <person name="Kwon J.-K."/>
            <person name="Lee H.-Y."/>
            <person name="Koo N."/>
            <person name="Hong Y."/>
            <person name="Kim R.W."/>
            <person name="Kang W.-H."/>
            <person name="Huh J.H."/>
            <person name="Kang B.-C."/>
            <person name="Yang T.-J."/>
            <person name="Lee Y.-H."/>
            <person name="Bennetzen J.L."/>
            <person name="Choi D."/>
        </authorList>
    </citation>
    <scope>NUCLEOTIDE SEQUENCE [LARGE SCALE GENOMIC DNA]</scope>
    <source>
        <strain evidence="3">cv. PBC81</strain>
    </source>
</reference>
<gene>
    <name evidence="2" type="ORF">CQW23_21195</name>
</gene>
<feature type="region of interest" description="Disordered" evidence="1">
    <location>
        <begin position="37"/>
        <end position="58"/>
    </location>
</feature>